<dbReference type="NCBIfam" id="NF001899">
    <property type="entry name" value="PRK00654.1-2"/>
    <property type="match status" value="1"/>
</dbReference>
<accession>F6B9X8</accession>
<keyword evidence="6 7" id="KW-0320">Glycogen biosynthesis</keyword>
<comment type="catalytic activity">
    <reaction evidence="1 7">
        <text>[(1-&gt;4)-alpha-D-glucosyl](n) + ADP-alpha-D-glucose = [(1-&gt;4)-alpha-D-glucosyl](n+1) + ADP + H(+)</text>
        <dbReference type="Rhea" id="RHEA:18189"/>
        <dbReference type="Rhea" id="RHEA-COMP:9584"/>
        <dbReference type="Rhea" id="RHEA-COMP:9587"/>
        <dbReference type="ChEBI" id="CHEBI:15378"/>
        <dbReference type="ChEBI" id="CHEBI:15444"/>
        <dbReference type="ChEBI" id="CHEBI:57498"/>
        <dbReference type="ChEBI" id="CHEBI:456216"/>
        <dbReference type="EC" id="2.4.1.21"/>
    </reaction>
</comment>
<dbReference type="HAMAP" id="MF_00484">
    <property type="entry name" value="Glycogen_synth"/>
    <property type="match status" value="1"/>
</dbReference>
<evidence type="ECO:0000256" key="5">
    <source>
        <dbReference type="ARBA" id="ARBA00022679"/>
    </source>
</evidence>
<dbReference type="InterPro" id="IPR001296">
    <property type="entry name" value="Glyco_trans_1"/>
</dbReference>
<keyword evidence="5 7" id="KW-0808">Transferase</keyword>
<dbReference type="EMBL" id="CP002736">
    <property type="protein sequence ID" value="AEF93826.1"/>
    <property type="molecule type" value="Genomic_DNA"/>
</dbReference>
<gene>
    <name evidence="7" type="primary">glgA</name>
    <name evidence="10" type="ordered locus">Desca_0950</name>
</gene>
<dbReference type="AlphaFoldDB" id="F6B9X8"/>
<dbReference type="Proteomes" id="UP000009226">
    <property type="component" value="Chromosome"/>
</dbReference>
<evidence type="ECO:0000259" key="9">
    <source>
        <dbReference type="Pfam" id="PF08323"/>
    </source>
</evidence>
<comment type="similarity">
    <text evidence="3 7">Belongs to the glycosyltransferase 1 family. Bacterial/plant glycogen synthase subfamily.</text>
</comment>
<reference evidence="10 11" key="1">
    <citation type="submission" date="2011-05" db="EMBL/GenBank/DDBJ databases">
        <title>Complete sequence of Desulfotomaculum carboxydivorans CO-1-SRB.</title>
        <authorList>
            <consortium name="US DOE Joint Genome Institute"/>
            <person name="Lucas S."/>
            <person name="Han J."/>
            <person name="Lapidus A."/>
            <person name="Cheng J.-F."/>
            <person name="Goodwin L."/>
            <person name="Pitluck S."/>
            <person name="Peters L."/>
            <person name="Mikhailova N."/>
            <person name="Lu M."/>
            <person name="Han C."/>
            <person name="Tapia R."/>
            <person name="Land M."/>
            <person name="Hauser L."/>
            <person name="Kyrpides N."/>
            <person name="Ivanova N."/>
            <person name="Pagani I."/>
            <person name="Stams A."/>
            <person name="Plugge C."/>
            <person name="Muyzer G."/>
            <person name="Kuever J."/>
            <person name="Parshina S."/>
            <person name="Ivanova A."/>
            <person name="Nazina T."/>
            <person name="Woyke T."/>
        </authorList>
    </citation>
    <scope>NUCLEOTIDE SEQUENCE [LARGE SCALE GENOMIC DNA]</scope>
    <source>
        <strain evidence="11">DSM 14880 / VKM B-2319 / CO-1-SRB</strain>
    </source>
</reference>
<dbReference type="eggNOG" id="COG0297">
    <property type="taxonomic scope" value="Bacteria"/>
</dbReference>
<dbReference type="NCBIfam" id="TIGR02095">
    <property type="entry name" value="glgA"/>
    <property type="match status" value="1"/>
</dbReference>
<dbReference type="KEGG" id="dca:Desca_0950"/>
<dbReference type="NCBIfam" id="NF001898">
    <property type="entry name" value="PRK00654.1-1"/>
    <property type="match status" value="1"/>
</dbReference>
<protein>
    <recommendedName>
        <fullName evidence="7">Glycogen synthase</fullName>
        <ecNumber evidence="7">2.4.1.21</ecNumber>
    </recommendedName>
    <alternativeName>
        <fullName evidence="7">Starch [bacterial glycogen] synthase</fullName>
    </alternativeName>
</protein>
<dbReference type="EC" id="2.4.1.21" evidence="7"/>
<dbReference type="HOGENOM" id="CLU_009583_18_2_9"/>
<dbReference type="STRING" id="868595.Desca_0950"/>
<dbReference type="PANTHER" id="PTHR45825">
    <property type="entry name" value="GRANULE-BOUND STARCH SYNTHASE 1, CHLOROPLASTIC/AMYLOPLASTIC"/>
    <property type="match status" value="1"/>
</dbReference>
<evidence type="ECO:0000256" key="6">
    <source>
        <dbReference type="ARBA" id="ARBA00023056"/>
    </source>
</evidence>
<sequence>MVRVLFVASEGVPFVKTGGLADVIGSLPKELRKQGLDVRVMLPKYGDIPIHLKEKMVSIKKITIPVGWRQQYCGIEALNQEGVPFYFIDNEYYFKRPGLYGFYDEAERFAFFCRAVLESLPHLDFAPQIIHCHDWHTGMVSVLLKAHYKNHPFYQGIRTMFTIHNLQYQGVFPRSILGDLLNLGEEYFTIDGVEFYGQVSFMKGGLNFSDLLTTVSETYAREIQDPYYGERLDGLLRYRQKDLHGILNGIDYELYNPANDPLICAPYDWQSLNGKQVNKEKLQRILCLPPRQDVPVIAIVSRLVSQKGLDLVAHVLEEILNMDVQLVVLGAGEKKYEQLFKDFALRYPDKLSTNLYFGNTLAHRIYAGADILLMPSRFEPCGLGQIIALRYGCLPLVRETGGLKDTILPYNRYTGAGNGFSFTNYNAHELLFTLQRAVELYQQPEIWFKLVVNAMQSDFSWYKSAQKYKDLYNRLNEM</sequence>
<name>F6B9X8_DESCC</name>
<dbReference type="Gene3D" id="3.40.50.2000">
    <property type="entry name" value="Glycogen Phosphorylase B"/>
    <property type="match status" value="2"/>
</dbReference>
<dbReference type="UniPathway" id="UPA00164"/>
<evidence type="ECO:0000256" key="7">
    <source>
        <dbReference type="HAMAP-Rule" id="MF_00484"/>
    </source>
</evidence>
<dbReference type="PANTHER" id="PTHR45825:SF11">
    <property type="entry name" value="ALPHA AMYLASE DOMAIN-CONTAINING PROTEIN"/>
    <property type="match status" value="1"/>
</dbReference>
<organism evidence="10 11">
    <name type="scientific">Desulfotomaculum nigrificans (strain DSM 14880 / VKM B-2319 / CO-1-SRB)</name>
    <name type="common">Desulfotomaculum carboxydivorans</name>
    <dbReference type="NCBI Taxonomy" id="868595"/>
    <lineage>
        <taxon>Bacteria</taxon>
        <taxon>Bacillati</taxon>
        <taxon>Bacillota</taxon>
        <taxon>Clostridia</taxon>
        <taxon>Eubacteriales</taxon>
        <taxon>Desulfotomaculaceae</taxon>
        <taxon>Desulfotomaculum</taxon>
    </lineage>
</organism>
<dbReference type="Pfam" id="PF00534">
    <property type="entry name" value="Glycos_transf_1"/>
    <property type="match status" value="1"/>
</dbReference>
<proteinExistence type="inferred from homology"/>
<evidence type="ECO:0000256" key="1">
    <source>
        <dbReference type="ARBA" id="ARBA00001478"/>
    </source>
</evidence>
<feature type="domain" description="Starch synthase catalytic" evidence="9">
    <location>
        <begin position="3"/>
        <end position="237"/>
    </location>
</feature>
<dbReference type="CDD" id="cd03791">
    <property type="entry name" value="GT5_Glycogen_synthase_DULL1-like"/>
    <property type="match status" value="1"/>
</dbReference>
<dbReference type="InterPro" id="IPR013534">
    <property type="entry name" value="Starch_synth_cat_dom"/>
</dbReference>
<comment type="function">
    <text evidence="2 7">Synthesizes alpha-1,4-glucan chains using ADP-glucose.</text>
</comment>
<dbReference type="RefSeq" id="WP_013809939.1">
    <property type="nucleotide sequence ID" value="NC_015565.1"/>
</dbReference>
<feature type="domain" description="Glycosyl transferase family 1" evidence="8">
    <location>
        <begin position="292"/>
        <end position="442"/>
    </location>
</feature>
<evidence type="ECO:0000256" key="4">
    <source>
        <dbReference type="ARBA" id="ARBA00022676"/>
    </source>
</evidence>
<dbReference type="GO" id="GO:0005978">
    <property type="term" value="P:glycogen biosynthetic process"/>
    <property type="evidence" value="ECO:0007669"/>
    <property type="project" value="UniProtKB-UniRule"/>
</dbReference>
<evidence type="ECO:0000256" key="2">
    <source>
        <dbReference type="ARBA" id="ARBA00002764"/>
    </source>
</evidence>
<evidence type="ECO:0000259" key="8">
    <source>
        <dbReference type="Pfam" id="PF00534"/>
    </source>
</evidence>
<dbReference type="GO" id="GO:0009011">
    <property type="term" value="F:alpha-1,4-glucan glucosyltransferase (ADP-glucose donor) activity"/>
    <property type="evidence" value="ECO:0007669"/>
    <property type="project" value="UniProtKB-UniRule"/>
</dbReference>
<evidence type="ECO:0000313" key="11">
    <source>
        <dbReference type="Proteomes" id="UP000009226"/>
    </source>
</evidence>
<keyword evidence="4 7" id="KW-0328">Glycosyltransferase</keyword>
<dbReference type="GO" id="GO:0004373">
    <property type="term" value="F:alpha-1,4-glucan glucosyltransferase (UDP-glucose donor) activity"/>
    <property type="evidence" value="ECO:0007669"/>
    <property type="project" value="InterPro"/>
</dbReference>
<dbReference type="Pfam" id="PF08323">
    <property type="entry name" value="Glyco_transf_5"/>
    <property type="match status" value="1"/>
</dbReference>
<dbReference type="InterPro" id="IPR011835">
    <property type="entry name" value="GS/SS"/>
</dbReference>
<evidence type="ECO:0000256" key="3">
    <source>
        <dbReference type="ARBA" id="ARBA00010281"/>
    </source>
</evidence>
<dbReference type="SUPFAM" id="SSF53756">
    <property type="entry name" value="UDP-Glycosyltransferase/glycogen phosphorylase"/>
    <property type="match status" value="1"/>
</dbReference>
<evidence type="ECO:0000313" key="10">
    <source>
        <dbReference type="EMBL" id="AEF93826.1"/>
    </source>
</evidence>
<feature type="binding site" evidence="7">
    <location>
        <position position="16"/>
    </location>
    <ligand>
        <name>ADP-alpha-D-glucose</name>
        <dbReference type="ChEBI" id="CHEBI:57498"/>
    </ligand>
</feature>
<comment type="pathway">
    <text evidence="7">Glycan biosynthesis; glycogen biosynthesis.</text>
</comment>
<keyword evidence="11" id="KW-1185">Reference proteome</keyword>